<reference evidence="2 3" key="1">
    <citation type="submission" date="2019-01" db="EMBL/GenBank/DDBJ databases">
        <title>Ktedonosporobacter rubrisoli SCAWS-G2.</title>
        <authorList>
            <person name="Huang Y."/>
            <person name="Yan B."/>
        </authorList>
    </citation>
    <scope>NUCLEOTIDE SEQUENCE [LARGE SCALE GENOMIC DNA]</scope>
    <source>
        <strain evidence="2 3">SCAWS-G2</strain>
    </source>
</reference>
<dbReference type="InterPro" id="IPR011042">
    <property type="entry name" value="6-blade_b-propeller_TolB-like"/>
</dbReference>
<keyword evidence="1" id="KW-0732">Signal</keyword>
<proteinExistence type="predicted"/>
<dbReference type="Gene3D" id="2.120.10.30">
    <property type="entry name" value="TolB, C-terminal domain"/>
    <property type="match status" value="1"/>
</dbReference>
<evidence type="ECO:0000313" key="3">
    <source>
        <dbReference type="Proteomes" id="UP000290365"/>
    </source>
</evidence>
<sequence length="444" mass="47629">MKPRRVLLSALTLICIALASCSPGHLGGNVIAFIRDGHLWTSDPDGANAFEVVAQGTPVIGYSWSPTHRLLAFRALDPSLAQKPAARNLKSNPLTGTIVDEASTINTIGVDGGSAIPTALSSPDVLYSNAMWNSSGTRLLYRQTGRADLSSPESAIWWVAQNDQPGGIAAKSLPPSYSIPSISSTNQQIVGNSSRGLFTTTLAGTQLRYLTDKPLPGHPFPATLERVLWQPGQQNASLLYALPAPSARAAGDTAPIELQLILRTPDGHATALTRCKCTQFAWSPDGKHILYSTDSTYSIFNLADHTSFTIPDANNSVPYWSPDSQFLLLDGPHTLSLVHIADKQTSLLLTDAPSAPTNAASKAFPAINSLLQPVPNSLWSSDSRHFLFLTHNRLLWQNHGIKAGLYTITINSKGQPLGAPSLVDTGKDTQAGWSYQDPNTSFVY</sequence>
<dbReference type="EMBL" id="CP035758">
    <property type="protein sequence ID" value="QBD78077.1"/>
    <property type="molecule type" value="Genomic_DNA"/>
</dbReference>
<dbReference type="SUPFAM" id="SSF82171">
    <property type="entry name" value="DPP6 N-terminal domain-like"/>
    <property type="match status" value="1"/>
</dbReference>
<feature type="chain" id="PRO_5020954637" description="Dipeptidylpeptidase IV N-terminal domain-containing protein" evidence="1">
    <location>
        <begin position="20"/>
        <end position="444"/>
    </location>
</feature>
<feature type="signal peptide" evidence="1">
    <location>
        <begin position="1"/>
        <end position="19"/>
    </location>
</feature>
<evidence type="ECO:0000313" key="2">
    <source>
        <dbReference type="EMBL" id="QBD78077.1"/>
    </source>
</evidence>
<protein>
    <recommendedName>
        <fullName evidence="4">Dipeptidylpeptidase IV N-terminal domain-containing protein</fullName>
    </recommendedName>
</protein>
<organism evidence="2 3">
    <name type="scientific">Ktedonosporobacter rubrisoli</name>
    <dbReference type="NCBI Taxonomy" id="2509675"/>
    <lineage>
        <taxon>Bacteria</taxon>
        <taxon>Bacillati</taxon>
        <taxon>Chloroflexota</taxon>
        <taxon>Ktedonobacteria</taxon>
        <taxon>Ktedonobacterales</taxon>
        <taxon>Ktedonosporobacteraceae</taxon>
        <taxon>Ktedonosporobacter</taxon>
    </lineage>
</organism>
<dbReference type="PROSITE" id="PS51257">
    <property type="entry name" value="PROKAR_LIPOPROTEIN"/>
    <property type="match status" value="1"/>
</dbReference>
<dbReference type="KEGG" id="kbs:EPA93_19585"/>
<evidence type="ECO:0008006" key="4">
    <source>
        <dbReference type="Google" id="ProtNLM"/>
    </source>
</evidence>
<dbReference type="AlphaFoldDB" id="A0A4P6JRH6"/>
<gene>
    <name evidence="2" type="ORF">EPA93_19585</name>
</gene>
<dbReference type="RefSeq" id="WP_129889130.1">
    <property type="nucleotide sequence ID" value="NZ_CP035758.1"/>
</dbReference>
<dbReference type="OrthoDB" id="145332at2"/>
<accession>A0A4P6JRH6</accession>
<evidence type="ECO:0000256" key="1">
    <source>
        <dbReference type="SAM" id="SignalP"/>
    </source>
</evidence>
<dbReference type="Proteomes" id="UP000290365">
    <property type="component" value="Chromosome"/>
</dbReference>
<name>A0A4P6JRH6_KTERU</name>
<keyword evidence="3" id="KW-1185">Reference proteome</keyword>